<reference evidence="1" key="1">
    <citation type="submission" date="2021-02" db="EMBL/GenBank/DDBJ databases">
        <title>Taxonomy, biology and ecology of Rhodococcus bacteria occurring in California pistachio and other woody hosts as revealed by genome sequence analyses.</title>
        <authorList>
            <person name="Riely B."/>
            <person name="Gai Y."/>
        </authorList>
    </citation>
    <scope>NUCLEOTIDE SEQUENCE</scope>
    <source>
        <strain evidence="1">BP-295</strain>
    </source>
</reference>
<protein>
    <submittedName>
        <fullName evidence="1">Uncharacterized protein</fullName>
    </submittedName>
</protein>
<accession>A0AAW4G6F3</accession>
<comment type="caution">
    <text evidence="1">The sequence shown here is derived from an EMBL/GenBank/DDBJ whole genome shotgun (WGS) entry which is preliminary data.</text>
</comment>
<evidence type="ECO:0000313" key="1">
    <source>
        <dbReference type="EMBL" id="MBM7279112.1"/>
    </source>
</evidence>
<sequence length="247" mass="27349">MEGSQGWRSDLEEAIDMARLNSPQYFALVLNWTLGLAIQFGVLRADDRAVRLGEEALQTAERVGHDNALMFAEYVLGIALLNRDSAADRRRGLDVMDQAREVWSRRGSVYLIPIAALMTAHERATHGVRERDEAIETMQVAVNELWGAGRVGPAILGTGFLVSALLDRGGTADISDAEEILDRMTRYPNTDRWGPSRIVLHQSLPLFARVRGDPGYPDVVSQYRAFAESVGSERHIDFAARLQSGEA</sequence>
<dbReference type="Proteomes" id="UP001195196">
    <property type="component" value="Unassembled WGS sequence"/>
</dbReference>
<dbReference type="RefSeq" id="WP_204718335.1">
    <property type="nucleotide sequence ID" value="NZ_JAFFGU010000006.1"/>
</dbReference>
<name>A0AAW4G6F3_GORRU</name>
<dbReference type="EMBL" id="JAFFGU010000006">
    <property type="protein sequence ID" value="MBM7279112.1"/>
    <property type="molecule type" value="Genomic_DNA"/>
</dbReference>
<dbReference type="AlphaFoldDB" id="A0AAW4G6F3"/>
<gene>
    <name evidence="1" type="ORF">JTZ10_15280</name>
</gene>
<organism evidence="1 2">
    <name type="scientific">Gordonia rubripertincta</name>
    <name type="common">Rhodococcus corallinus</name>
    <dbReference type="NCBI Taxonomy" id="36822"/>
    <lineage>
        <taxon>Bacteria</taxon>
        <taxon>Bacillati</taxon>
        <taxon>Actinomycetota</taxon>
        <taxon>Actinomycetes</taxon>
        <taxon>Mycobacteriales</taxon>
        <taxon>Gordoniaceae</taxon>
        <taxon>Gordonia</taxon>
    </lineage>
</organism>
<proteinExistence type="predicted"/>
<evidence type="ECO:0000313" key="2">
    <source>
        <dbReference type="Proteomes" id="UP001195196"/>
    </source>
</evidence>